<keyword evidence="4 8" id="KW-0547">Nucleotide-binding</keyword>
<dbReference type="PIRSF" id="PIRSF037432">
    <property type="entry name" value="STHK_NreB"/>
    <property type="match status" value="1"/>
</dbReference>
<keyword evidence="7 8" id="KW-0902">Two-component regulatory system</keyword>
<dbReference type="InterPro" id="IPR005467">
    <property type="entry name" value="His_kinase_dom"/>
</dbReference>
<dbReference type="PANTHER" id="PTHR24421:SF10">
    <property type="entry name" value="NITRATE_NITRITE SENSOR PROTEIN NARQ"/>
    <property type="match status" value="1"/>
</dbReference>
<gene>
    <name evidence="11" type="ORF">PTI97_12555</name>
</gene>
<dbReference type="Pfam" id="PF07730">
    <property type="entry name" value="HisKA_3"/>
    <property type="match status" value="1"/>
</dbReference>
<dbReference type="RefSeq" id="WP_251125112.1">
    <property type="nucleotide sequence ID" value="NZ_CP118099.1"/>
</dbReference>
<dbReference type="InterPro" id="IPR036890">
    <property type="entry name" value="HATPase_C_sf"/>
</dbReference>
<dbReference type="CDD" id="cd16917">
    <property type="entry name" value="HATPase_UhpB-NarQ-NarX-like"/>
    <property type="match status" value="1"/>
</dbReference>
<feature type="domain" description="Histidine kinase" evidence="9">
    <location>
        <begin position="143"/>
        <end position="335"/>
    </location>
</feature>
<evidence type="ECO:0000313" key="12">
    <source>
        <dbReference type="Proteomes" id="UP001213680"/>
    </source>
</evidence>
<dbReference type="Pfam" id="PF00989">
    <property type="entry name" value="PAS"/>
    <property type="match status" value="1"/>
</dbReference>
<dbReference type="SUPFAM" id="SSF55874">
    <property type="entry name" value="ATPase domain of HSP90 chaperone/DNA topoisomerase II/histidine kinase"/>
    <property type="match status" value="1"/>
</dbReference>
<keyword evidence="6 8" id="KW-0067">ATP-binding</keyword>
<dbReference type="Gene3D" id="1.20.5.1930">
    <property type="match status" value="1"/>
</dbReference>
<keyword evidence="2" id="KW-0597">Phosphoprotein</keyword>
<evidence type="ECO:0000256" key="8">
    <source>
        <dbReference type="PIRNR" id="PIRNR037432"/>
    </source>
</evidence>
<dbReference type="SUPFAM" id="SSF55785">
    <property type="entry name" value="PYP-like sensor domain (PAS domain)"/>
    <property type="match status" value="1"/>
</dbReference>
<evidence type="ECO:0000259" key="10">
    <source>
        <dbReference type="PROSITE" id="PS50112"/>
    </source>
</evidence>
<evidence type="ECO:0000256" key="2">
    <source>
        <dbReference type="ARBA" id="ARBA00022553"/>
    </source>
</evidence>
<dbReference type="InterPro" id="IPR011712">
    <property type="entry name" value="Sig_transdc_His_kin_sub3_dim/P"/>
</dbReference>
<sequence length="341" mass="39025">MTLRDFEHQILDVLKDGVIVMDHDRKIISMNQSAEQLTGWQVGEPVPYCSFCQKRRMSLGEERCYLIEHERSPYFSSEMPTYSGKLVDVEMNTARILNDAKTGATYYLLVLRDFTERKRREAHALREKMVRELIHAREEEHERLAQELHDGVGQSLFSITLALSALQSDVADPDKKEYLTSVLSEVSLLMDHVRNYSKQLRPIELDQFGLESALQVLLDSFATRYPNVAFHTDIRLTTRCDSLVEINLYRIVQEALVNTMKYANPTIVDCQVIERDGRVELLFRDDGAGFDALNVSKGLGLRHMEERAKTIEGLFQIVTAVGEGTQISVSVPRERGYYATD</sequence>
<dbReference type="EMBL" id="CP118099">
    <property type="protein sequence ID" value="WDH75647.1"/>
    <property type="molecule type" value="Genomic_DNA"/>
</dbReference>
<dbReference type="InterPro" id="IPR050482">
    <property type="entry name" value="Sensor_HK_TwoCompSys"/>
</dbReference>
<reference evidence="11 12" key="1">
    <citation type="submission" date="2023-02" db="EMBL/GenBank/DDBJ databases">
        <title>A bacterium isolated from plastisphere.</title>
        <authorList>
            <person name="Sun Y."/>
        </authorList>
    </citation>
    <scope>NUCLEOTIDE SEQUENCE [LARGE SCALE GENOMIC DNA]</scope>
    <source>
        <strain evidence="12">a-1</strain>
    </source>
</reference>
<dbReference type="NCBIfam" id="TIGR00229">
    <property type="entry name" value="sensory_box"/>
    <property type="match status" value="1"/>
</dbReference>
<dbReference type="GO" id="GO:0016301">
    <property type="term" value="F:kinase activity"/>
    <property type="evidence" value="ECO:0007669"/>
    <property type="project" value="UniProtKB-KW"/>
</dbReference>
<keyword evidence="5 8" id="KW-0418">Kinase</keyword>
<comment type="catalytic activity">
    <reaction evidence="1 8">
        <text>ATP + protein L-histidine = ADP + protein N-phospho-L-histidine.</text>
        <dbReference type="EC" id="2.7.13.3"/>
    </reaction>
</comment>
<dbReference type="EC" id="2.7.13.3" evidence="8"/>
<evidence type="ECO:0000259" key="9">
    <source>
        <dbReference type="PROSITE" id="PS50109"/>
    </source>
</evidence>
<dbReference type="Pfam" id="PF02518">
    <property type="entry name" value="HATPase_c"/>
    <property type="match status" value="1"/>
</dbReference>
<evidence type="ECO:0000256" key="6">
    <source>
        <dbReference type="ARBA" id="ARBA00022840"/>
    </source>
</evidence>
<dbReference type="Proteomes" id="UP001213680">
    <property type="component" value="Chromosome"/>
</dbReference>
<keyword evidence="12" id="KW-1185">Reference proteome</keyword>
<dbReference type="InterPro" id="IPR003594">
    <property type="entry name" value="HATPase_dom"/>
</dbReference>
<dbReference type="PANTHER" id="PTHR24421">
    <property type="entry name" value="NITRATE/NITRITE SENSOR PROTEIN NARX-RELATED"/>
    <property type="match status" value="1"/>
</dbReference>
<evidence type="ECO:0000256" key="7">
    <source>
        <dbReference type="ARBA" id="ARBA00023012"/>
    </source>
</evidence>
<evidence type="ECO:0000256" key="5">
    <source>
        <dbReference type="ARBA" id="ARBA00022777"/>
    </source>
</evidence>
<proteinExistence type="predicted"/>
<name>A0ABY7WZD2_9BACL</name>
<evidence type="ECO:0000256" key="4">
    <source>
        <dbReference type="ARBA" id="ARBA00022741"/>
    </source>
</evidence>
<dbReference type="InterPro" id="IPR017203">
    <property type="entry name" value="Sig_transdc_His_kinase_NreB"/>
</dbReference>
<dbReference type="InterPro" id="IPR013767">
    <property type="entry name" value="PAS_fold"/>
</dbReference>
<dbReference type="InterPro" id="IPR000014">
    <property type="entry name" value="PAS"/>
</dbReference>
<organism evidence="11 12">
    <name type="scientific">Exiguobacterium marinum</name>
    <dbReference type="NCBI Taxonomy" id="273528"/>
    <lineage>
        <taxon>Bacteria</taxon>
        <taxon>Bacillati</taxon>
        <taxon>Bacillota</taxon>
        <taxon>Bacilli</taxon>
        <taxon>Bacillales</taxon>
        <taxon>Bacillales Family XII. Incertae Sedis</taxon>
        <taxon>Exiguobacterium</taxon>
    </lineage>
</organism>
<dbReference type="InterPro" id="IPR035965">
    <property type="entry name" value="PAS-like_dom_sf"/>
</dbReference>
<dbReference type="Gene3D" id="3.30.450.20">
    <property type="entry name" value="PAS domain"/>
    <property type="match status" value="1"/>
</dbReference>
<dbReference type="Gene3D" id="3.30.565.10">
    <property type="entry name" value="Histidine kinase-like ATPase, C-terminal domain"/>
    <property type="match status" value="1"/>
</dbReference>
<feature type="domain" description="PAS" evidence="10">
    <location>
        <begin position="9"/>
        <end position="44"/>
    </location>
</feature>
<evidence type="ECO:0000313" key="11">
    <source>
        <dbReference type="EMBL" id="WDH75647.1"/>
    </source>
</evidence>
<keyword evidence="3 8" id="KW-0808">Transferase</keyword>
<dbReference type="PROSITE" id="PS50109">
    <property type="entry name" value="HIS_KIN"/>
    <property type="match status" value="1"/>
</dbReference>
<protein>
    <recommendedName>
        <fullName evidence="8">Sensor histidine kinase</fullName>
        <ecNumber evidence="8">2.7.13.3</ecNumber>
    </recommendedName>
</protein>
<evidence type="ECO:0000256" key="3">
    <source>
        <dbReference type="ARBA" id="ARBA00022679"/>
    </source>
</evidence>
<dbReference type="PROSITE" id="PS50112">
    <property type="entry name" value="PAS"/>
    <property type="match status" value="1"/>
</dbReference>
<accession>A0ABY7WZD2</accession>
<evidence type="ECO:0000256" key="1">
    <source>
        <dbReference type="ARBA" id="ARBA00000085"/>
    </source>
</evidence>